<dbReference type="Proteomes" id="UP000722336">
    <property type="component" value="Unassembled WGS sequence"/>
</dbReference>
<dbReference type="GO" id="GO:0016787">
    <property type="term" value="F:hydrolase activity"/>
    <property type="evidence" value="ECO:0007669"/>
    <property type="project" value="UniProtKB-KW"/>
</dbReference>
<dbReference type="PROSITE" id="PS01174">
    <property type="entry name" value="LIPASE_GDXG_SER"/>
    <property type="match status" value="1"/>
</dbReference>
<evidence type="ECO:0000256" key="1">
    <source>
        <dbReference type="ARBA" id="ARBA00010515"/>
    </source>
</evidence>
<protein>
    <submittedName>
        <fullName evidence="5">Alpha/beta hydrolase</fullName>
    </submittedName>
</protein>
<evidence type="ECO:0000256" key="2">
    <source>
        <dbReference type="ARBA" id="ARBA00022801"/>
    </source>
</evidence>
<feature type="active site" evidence="3">
    <location>
        <position position="155"/>
    </location>
</feature>
<comment type="caution">
    <text evidence="5">The sequence shown here is derived from an EMBL/GenBank/DDBJ whole genome shotgun (WGS) entry which is preliminary data.</text>
</comment>
<comment type="similarity">
    <text evidence="1">Belongs to the 'GDXG' lipolytic enzyme family.</text>
</comment>
<reference evidence="5 6" key="1">
    <citation type="submission" date="2021-04" db="EMBL/GenBank/DDBJ databases">
        <authorList>
            <person name="Pira H."/>
            <person name="Risdian C."/>
            <person name="Wink J."/>
        </authorList>
    </citation>
    <scope>NUCLEOTIDE SEQUENCE [LARGE SCALE GENOMIC DNA]</scope>
    <source>
        <strain evidence="5 6">WHA3</strain>
    </source>
</reference>
<dbReference type="PANTHER" id="PTHR48081">
    <property type="entry name" value="AB HYDROLASE SUPERFAMILY PROTEIN C4A8.06C"/>
    <property type="match status" value="1"/>
</dbReference>
<name>A0ABS6SB00_9SPHN</name>
<keyword evidence="2 5" id="KW-0378">Hydrolase</keyword>
<proteinExistence type="inferred from homology"/>
<accession>A0ABS6SB00</accession>
<dbReference type="RefSeq" id="WP_218443548.1">
    <property type="nucleotide sequence ID" value="NZ_JAGSPA010000001.1"/>
</dbReference>
<evidence type="ECO:0000259" key="4">
    <source>
        <dbReference type="Pfam" id="PF07859"/>
    </source>
</evidence>
<feature type="domain" description="Alpha/beta hydrolase fold-3" evidence="4">
    <location>
        <begin position="77"/>
        <end position="284"/>
    </location>
</feature>
<dbReference type="EMBL" id="JAGSPA010000001">
    <property type="protein sequence ID" value="MBV7255273.1"/>
    <property type="molecule type" value="Genomic_DNA"/>
</dbReference>
<dbReference type="InterPro" id="IPR013094">
    <property type="entry name" value="AB_hydrolase_3"/>
</dbReference>
<keyword evidence="6" id="KW-1185">Reference proteome</keyword>
<dbReference type="PANTHER" id="PTHR48081:SF8">
    <property type="entry name" value="ALPHA_BETA HYDROLASE FOLD-3 DOMAIN-CONTAINING PROTEIN-RELATED"/>
    <property type="match status" value="1"/>
</dbReference>
<evidence type="ECO:0000313" key="6">
    <source>
        <dbReference type="Proteomes" id="UP000722336"/>
    </source>
</evidence>
<gene>
    <name evidence="5" type="ORF">KCG44_00595</name>
</gene>
<dbReference type="InterPro" id="IPR050300">
    <property type="entry name" value="GDXG_lipolytic_enzyme"/>
</dbReference>
<dbReference type="Pfam" id="PF07859">
    <property type="entry name" value="Abhydrolase_3"/>
    <property type="match status" value="1"/>
</dbReference>
<evidence type="ECO:0000313" key="5">
    <source>
        <dbReference type="EMBL" id="MBV7255273.1"/>
    </source>
</evidence>
<sequence>MAPLDPDIANMLDASAASVVDLTTSINLAEIRNAYRERYRSRSLARPPGIGSEDMLADGVPIRVYTPQQAQGPLPLIVYLHGGGFVLGDVEAYDRQNAYLAHAANSILAFVDYRLAPEHPFPAAFHDVHTALDWIDANPARIGSSADRIYLAGDSAGGNLAVNAALTSPGRYKQLFLFYPWLDFRPYLGGPSYDSVERFGEGYGLQTELMCWFSDQYCARPGMADDPRVSPILASGLDGLPPVYIAAPAYDPLKDAARAFAEALKRQSIPTTYREFDGLIHNFLGHAGVSETARCALDEISKTVRDRIHST</sequence>
<evidence type="ECO:0000256" key="3">
    <source>
        <dbReference type="PROSITE-ProRule" id="PRU10038"/>
    </source>
</evidence>
<dbReference type="InterPro" id="IPR033140">
    <property type="entry name" value="Lipase_GDXG_put_SER_AS"/>
</dbReference>
<organism evidence="5 6">
    <name type="scientific">Pacificimonas pallii</name>
    <dbReference type="NCBI Taxonomy" id="2827236"/>
    <lineage>
        <taxon>Bacteria</taxon>
        <taxon>Pseudomonadati</taxon>
        <taxon>Pseudomonadota</taxon>
        <taxon>Alphaproteobacteria</taxon>
        <taxon>Sphingomonadales</taxon>
        <taxon>Sphingosinicellaceae</taxon>
        <taxon>Pacificimonas</taxon>
    </lineage>
</organism>